<dbReference type="PANTHER" id="PTHR11477:SF4">
    <property type="entry name" value="TRANSCRIPTION ELONGATION FACTOR A PROTEIN 3"/>
    <property type="match status" value="1"/>
</dbReference>
<proteinExistence type="predicted"/>
<dbReference type="OMA" id="HIXEMAS"/>
<keyword evidence="2 3" id="KW-0539">Nucleus</keyword>
<evidence type="ECO:0000256" key="1">
    <source>
        <dbReference type="ARBA" id="ARBA00004123"/>
    </source>
</evidence>
<evidence type="ECO:0000313" key="7">
    <source>
        <dbReference type="Proteomes" id="UP000694421"/>
    </source>
</evidence>
<dbReference type="SUPFAM" id="SSF47676">
    <property type="entry name" value="Conserved domain common to transcription factors TFIIS, elongin A, CRSP70"/>
    <property type="match status" value="1"/>
</dbReference>
<reference evidence="6" key="1">
    <citation type="submission" date="2025-08" db="UniProtKB">
        <authorList>
            <consortium name="Ensembl"/>
        </authorList>
    </citation>
    <scope>IDENTIFICATION</scope>
</reference>
<evidence type="ECO:0000256" key="4">
    <source>
        <dbReference type="SAM" id="MobiDB-lite"/>
    </source>
</evidence>
<dbReference type="PIRSF" id="PIRSF006704">
    <property type="entry name" value="TF_IIS"/>
    <property type="match status" value="1"/>
</dbReference>
<organism evidence="6 7">
    <name type="scientific">Salvator merianae</name>
    <name type="common">Argentine black and white tegu</name>
    <name type="synonym">Tupinambis merianae</name>
    <dbReference type="NCBI Taxonomy" id="96440"/>
    <lineage>
        <taxon>Eukaryota</taxon>
        <taxon>Metazoa</taxon>
        <taxon>Chordata</taxon>
        <taxon>Craniata</taxon>
        <taxon>Vertebrata</taxon>
        <taxon>Euteleostomi</taxon>
        <taxon>Lepidosauria</taxon>
        <taxon>Squamata</taxon>
        <taxon>Bifurcata</taxon>
        <taxon>Unidentata</taxon>
        <taxon>Episquamata</taxon>
        <taxon>Laterata</taxon>
        <taxon>Teiioidea</taxon>
        <taxon>Teiidae</taxon>
        <taxon>Salvator</taxon>
    </lineage>
</organism>
<evidence type="ECO:0000313" key="6">
    <source>
        <dbReference type="Ensembl" id="ENSSMRP00000003260.1"/>
    </source>
</evidence>
<dbReference type="Pfam" id="PF08711">
    <property type="entry name" value="Med26"/>
    <property type="match status" value="1"/>
</dbReference>
<dbReference type="Gene3D" id="1.20.930.10">
    <property type="entry name" value="Conserved domain common to transcription factors TFIIS, elongin A, CRSP70"/>
    <property type="match status" value="1"/>
</dbReference>
<feature type="compositionally biased region" description="Basic and acidic residues" evidence="4">
    <location>
        <begin position="168"/>
        <end position="183"/>
    </location>
</feature>
<dbReference type="Proteomes" id="UP000694421">
    <property type="component" value="Unplaced"/>
</dbReference>
<dbReference type="PANTHER" id="PTHR11477">
    <property type="entry name" value="TRANSCRIPTION FACTOR S-II ZINC FINGER DOMAIN-CONTAINING PROTEIN"/>
    <property type="match status" value="1"/>
</dbReference>
<feature type="compositionally biased region" description="Basic and acidic residues" evidence="4">
    <location>
        <begin position="118"/>
        <end position="129"/>
    </location>
</feature>
<dbReference type="GO" id="GO:0006351">
    <property type="term" value="P:DNA-templated transcription"/>
    <property type="evidence" value="ECO:0007669"/>
    <property type="project" value="TreeGrafter"/>
</dbReference>
<name>A0A8D0BAV5_SALMN</name>
<feature type="region of interest" description="Disordered" evidence="4">
    <location>
        <begin position="108"/>
        <end position="194"/>
    </location>
</feature>
<feature type="domain" description="TFIIS N-terminal" evidence="5">
    <location>
        <begin position="5"/>
        <end position="82"/>
    </location>
</feature>
<accession>A0A8D0BAV5</accession>
<feature type="compositionally biased region" description="Basic and acidic residues" evidence="4">
    <location>
        <begin position="140"/>
        <end position="150"/>
    </location>
</feature>
<dbReference type="AlphaFoldDB" id="A0A8D0BAV5"/>
<evidence type="ECO:0000256" key="3">
    <source>
        <dbReference type="PROSITE-ProRule" id="PRU00649"/>
    </source>
</evidence>
<feature type="compositionally biased region" description="Polar residues" evidence="4">
    <location>
        <begin position="151"/>
        <end position="166"/>
    </location>
</feature>
<dbReference type="InterPro" id="IPR017923">
    <property type="entry name" value="TFIIS_N"/>
</dbReference>
<evidence type="ECO:0000259" key="5">
    <source>
        <dbReference type="PROSITE" id="PS51319"/>
    </source>
</evidence>
<evidence type="ECO:0000256" key="2">
    <source>
        <dbReference type="ARBA" id="ARBA00023242"/>
    </source>
</evidence>
<sequence length="242" mass="26793">MGREEDLIRMAKKLEKMVSRKNMNGALELLQKLSSCPMTIQLLQATRIGVAVNTIRKHCSDEEVVALAKILIKNWKRLLESPGPEKSKKGKEKLKEVDIAAWKTEDADSHQTSLCKNADAKQKDREPPEPKGTSATSKKLHLELKKERKLSTGSNPAASPTGSWKMSTDGKEERTSSKARSDVPKTPTSPITPTFASSTSFLAPCYLTGDSIRDKCIEMISAALKVDGERHMNLFKVKALLF</sequence>
<dbReference type="PROSITE" id="PS51319">
    <property type="entry name" value="TFIIS_N"/>
    <property type="match status" value="1"/>
</dbReference>
<dbReference type="GO" id="GO:0005634">
    <property type="term" value="C:nucleus"/>
    <property type="evidence" value="ECO:0007669"/>
    <property type="project" value="UniProtKB-SubCell"/>
</dbReference>
<dbReference type="SMART" id="SM00509">
    <property type="entry name" value="TFS2N"/>
    <property type="match status" value="1"/>
</dbReference>
<dbReference type="Ensembl" id="ENSSMRT00000003889.1">
    <property type="protein sequence ID" value="ENSSMRP00000003260.1"/>
    <property type="gene ID" value="ENSSMRG00000002735.1"/>
</dbReference>
<dbReference type="InterPro" id="IPR035100">
    <property type="entry name" value="TF_IIS-typ"/>
</dbReference>
<dbReference type="InterPro" id="IPR035441">
    <property type="entry name" value="TFIIS/LEDGF_dom_sf"/>
</dbReference>
<dbReference type="GeneTree" id="ENSGT00940000157034"/>
<dbReference type="CDD" id="cd00183">
    <property type="entry name" value="TFIIS_I"/>
    <property type="match status" value="1"/>
</dbReference>
<keyword evidence="7" id="KW-1185">Reference proteome</keyword>
<dbReference type="FunFam" id="1.20.930.10:FF:000002">
    <property type="entry name" value="Transcription elongation factor A (SII), 1"/>
    <property type="match status" value="1"/>
</dbReference>
<dbReference type="InterPro" id="IPR003617">
    <property type="entry name" value="TFIIS/CRSP70_N_sub"/>
</dbReference>
<reference evidence="6" key="2">
    <citation type="submission" date="2025-09" db="UniProtKB">
        <authorList>
            <consortium name="Ensembl"/>
        </authorList>
    </citation>
    <scope>IDENTIFICATION</scope>
</reference>
<protein>
    <recommendedName>
        <fullName evidence="5">TFIIS N-terminal domain-containing protein</fullName>
    </recommendedName>
</protein>
<comment type="subcellular location">
    <subcellularLocation>
        <location evidence="1 3">Nucleus</location>
    </subcellularLocation>
</comment>